<dbReference type="EMBL" id="JAHQCS010000120">
    <property type="protein sequence ID" value="MBU9712988.1"/>
    <property type="molecule type" value="Genomic_DNA"/>
</dbReference>
<keyword evidence="2" id="KW-1185">Reference proteome</keyword>
<sequence>MILVGLAGWGDHDSLYEGIRPSESKLAAYSGHFPIVELDASFYGIPSERSIVKWITETPESFQFVVKAYQGMTGHQRGEIPFSSKKEMFDAFTNSLTTMVKAKKLAMVLCQFPPWFDCRKGNVDYLKYCRHGLGDLDVALEFRHQSWFTEQYKEKTLRYMETDGWIHSICDQPQAGMKSIPFVPEVTSKEKTLVRFHGRNVYGWNKPAKGQDWRDVRYLYDYSNQELTELATSIKEISSKTNNCYVIFNNNSGEHAAENGKRFVEIMGLKYKGLGPRQLGLFD</sequence>
<comment type="caution">
    <text evidence="1">The sequence shown here is derived from an EMBL/GenBank/DDBJ whole genome shotgun (WGS) entry which is preliminary data.</text>
</comment>
<dbReference type="PANTHER" id="PTHR30348">
    <property type="entry name" value="UNCHARACTERIZED PROTEIN YECE"/>
    <property type="match status" value="1"/>
</dbReference>
<dbReference type="RefSeq" id="WP_217067161.1">
    <property type="nucleotide sequence ID" value="NZ_JAHQCS010000120.1"/>
</dbReference>
<evidence type="ECO:0000313" key="2">
    <source>
        <dbReference type="Proteomes" id="UP000784880"/>
    </source>
</evidence>
<accession>A0ABS6JL17</accession>
<dbReference type="PANTHER" id="PTHR30348:SF13">
    <property type="entry name" value="UPF0759 PROTEIN YUNF"/>
    <property type="match status" value="1"/>
</dbReference>
<protein>
    <submittedName>
        <fullName evidence="1">DUF72 domain-containing protein</fullName>
    </submittedName>
</protein>
<reference evidence="1 2" key="1">
    <citation type="submission" date="2021-06" db="EMBL/GenBank/DDBJ databases">
        <title>Bacillus sp. RD4P76, an endophyte from a halophyte.</title>
        <authorList>
            <person name="Sun J.-Q."/>
        </authorList>
    </citation>
    <scope>NUCLEOTIDE SEQUENCE [LARGE SCALE GENOMIC DNA]</scope>
    <source>
        <strain evidence="1 2">CGMCC 1.15917</strain>
    </source>
</reference>
<dbReference type="InterPro" id="IPR002763">
    <property type="entry name" value="DUF72"/>
</dbReference>
<evidence type="ECO:0000313" key="1">
    <source>
        <dbReference type="EMBL" id="MBU9712988.1"/>
    </source>
</evidence>
<organism evidence="1 2">
    <name type="scientific">Evansella tamaricis</name>
    <dbReference type="NCBI Taxonomy" id="2069301"/>
    <lineage>
        <taxon>Bacteria</taxon>
        <taxon>Bacillati</taxon>
        <taxon>Bacillota</taxon>
        <taxon>Bacilli</taxon>
        <taxon>Bacillales</taxon>
        <taxon>Bacillaceae</taxon>
        <taxon>Evansella</taxon>
    </lineage>
</organism>
<dbReference type="Proteomes" id="UP000784880">
    <property type="component" value="Unassembled WGS sequence"/>
</dbReference>
<proteinExistence type="predicted"/>
<gene>
    <name evidence="1" type="ORF">KS419_14755</name>
</gene>
<dbReference type="Pfam" id="PF01904">
    <property type="entry name" value="DUF72"/>
    <property type="match status" value="1"/>
</dbReference>
<name>A0ABS6JL17_9BACI</name>